<dbReference type="CDD" id="cd00564">
    <property type="entry name" value="TMP_TenI"/>
    <property type="match status" value="1"/>
</dbReference>
<keyword evidence="4 9" id="KW-0460">Magnesium</keyword>
<dbReference type="NCBIfam" id="TIGR00693">
    <property type="entry name" value="thiE"/>
    <property type="match status" value="1"/>
</dbReference>
<organism evidence="13 14">
    <name type="scientific">Enterococcus phoeniculicola ATCC BAA-412</name>
    <dbReference type="NCBI Taxonomy" id="1158610"/>
    <lineage>
        <taxon>Bacteria</taxon>
        <taxon>Bacillati</taxon>
        <taxon>Bacillota</taxon>
        <taxon>Bacilli</taxon>
        <taxon>Lactobacillales</taxon>
        <taxon>Enterococcaceae</taxon>
        <taxon>Enterococcus</taxon>
    </lineage>
</organism>
<dbReference type="PATRIC" id="fig|1158610.3.peg.1679"/>
<feature type="binding site" evidence="9">
    <location>
        <begin position="206"/>
        <end position="207"/>
    </location>
    <ligand>
        <name>2-[(2R,5Z)-2-carboxy-4-methylthiazol-5(2H)-ylidene]ethyl phosphate</name>
        <dbReference type="ChEBI" id="CHEBI:62899"/>
    </ligand>
</feature>
<dbReference type="STRING" id="154621.RV11_GL000318"/>
<evidence type="ECO:0000256" key="7">
    <source>
        <dbReference type="ARBA" id="ARBA00047851"/>
    </source>
</evidence>
<dbReference type="HAMAP" id="MF_00097">
    <property type="entry name" value="TMP_synthase"/>
    <property type="match status" value="1"/>
</dbReference>
<evidence type="ECO:0000256" key="3">
    <source>
        <dbReference type="ARBA" id="ARBA00022723"/>
    </source>
</evidence>
<comment type="function">
    <text evidence="9">Condenses 4-methyl-5-(beta-hydroxyethyl)thiazole monophosphate (THZ-P) and 2-methyl-4-amino-5-hydroxymethyl pyrimidine pyrophosphate (HMP-PP) to form thiamine monophosphate (TMP).</text>
</comment>
<dbReference type="EMBL" id="AJAT01000014">
    <property type="protein sequence ID" value="EOL44060.1"/>
    <property type="molecule type" value="Genomic_DNA"/>
</dbReference>
<evidence type="ECO:0000256" key="8">
    <source>
        <dbReference type="ARBA" id="ARBA00047883"/>
    </source>
</evidence>
<feature type="binding site" evidence="9">
    <location>
        <begin position="54"/>
        <end position="58"/>
    </location>
    <ligand>
        <name>4-amino-2-methyl-5-(diphosphooxymethyl)pyrimidine</name>
        <dbReference type="ChEBI" id="CHEBI:57841"/>
    </ligand>
</feature>
<dbReference type="GO" id="GO:0009228">
    <property type="term" value="P:thiamine biosynthetic process"/>
    <property type="evidence" value="ECO:0007669"/>
    <property type="project" value="UniProtKB-KW"/>
</dbReference>
<proteinExistence type="inferred from homology"/>
<evidence type="ECO:0000256" key="11">
    <source>
        <dbReference type="RuleBase" id="RU004253"/>
    </source>
</evidence>
<dbReference type="Gene3D" id="3.20.20.70">
    <property type="entry name" value="Aldolase class I"/>
    <property type="match status" value="1"/>
</dbReference>
<dbReference type="EC" id="2.5.1.3" evidence="9"/>
<feature type="binding site" evidence="9">
    <location>
        <position position="186"/>
    </location>
    <ligand>
        <name>2-[(2R,5Z)-2-carboxy-4-methylthiazol-5(2H)-ylidene]ethyl phosphate</name>
        <dbReference type="ChEBI" id="CHEBI:62899"/>
    </ligand>
</feature>
<evidence type="ECO:0000256" key="1">
    <source>
        <dbReference type="ARBA" id="ARBA00005165"/>
    </source>
</evidence>
<dbReference type="GO" id="GO:0000287">
    <property type="term" value="F:magnesium ion binding"/>
    <property type="evidence" value="ECO:0007669"/>
    <property type="project" value="UniProtKB-UniRule"/>
</dbReference>
<dbReference type="PANTHER" id="PTHR20857">
    <property type="entry name" value="THIAMINE-PHOSPHATE PYROPHOSPHORYLASE"/>
    <property type="match status" value="1"/>
</dbReference>
<accession>R3WQG1</accession>
<evidence type="ECO:0000259" key="12">
    <source>
        <dbReference type="Pfam" id="PF02581"/>
    </source>
</evidence>
<dbReference type="SUPFAM" id="SSF51391">
    <property type="entry name" value="Thiamin phosphate synthase"/>
    <property type="match status" value="1"/>
</dbReference>
<comment type="similarity">
    <text evidence="9 10">Belongs to the thiamine-phosphate synthase family.</text>
</comment>
<comment type="pathway">
    <text evidence="1 9 11">Cofactor biosynthesis; thiamine diphosphate biosynthesis; thiamine phosphate from 4-amino-2-methyl-5-diphosphomethylpyrimidine and 4-methyl-5-(2-phosphoethyl)-thiazole: step 1/1.</text>
</comment>
<comment type="cofactor">
    <cofactor evidence="9">
        <name>Mg(2+)</name>
        <dbReference type="ChEBI" id="CHEBI:18420"/>
    </cofactor>
    <text evidence="9">Binds 1 Mg(2+) ion per subunit.</text>
</comment>
<name>R3WQG1_9ENTE</name>
<dbReference type="HOGENOM" id="CLU_018272_3_2_9"/>
<feature type="binding site" evidence="9">
    <location>
        <position position="128"/>
    </location>
    <ligand>
        <name>4-amino-2-methyl-5-(diphosphooxymethyl)pyrimidine</name>
        <dbReference type="ChEBI" id="CHEBI:57841"/>
    </ligand>
</feature>
<dbReference type="GO" id="GO:0005737">
    <property type="term" value="C:cytoplasm"/>
    <property type="evidence" value="ECO:0007669"/>
    <property type="project" value="TreeGrafter"/>
</dbReference>
<evidence type="ECO:0000256" key="4">
    <source>
        <dbReference type="ARBA" id="ARBA00022842"/>
    </source>
</evidence>
<feature type="binding site" evidence="9">
    <location>
        <begin position="155"/>
        <end position="157"/>
    </location>
    <ligand>
        <name>2-[(2R,5Z)-2-carboxy-4-methylthiazol-5(2H)-ylidene]ethyl phosphate</name>
        <dbReference type="ChEBI" id="CHEBI:62899"/>
    </ligand>
</feature>
<keyword evidence="3 9" id="KW-0479">Metal-binding</keyword>
<comment type="catalytic activity">
    <reaction evidence="7 9 10">
        <text>2-(2-carboxy-4-methylthiazol-5-yl)ethyl phosphate + 4-amino-2-methyl-5-(diphosphooxymethyl)pyrimidine + 2 H(+) = thiamine phosphate + CO2 + diphosphate</text>
        <dbReference type="Rhea" id="RHEA:47848"/>
        <dbReference type="ChEBI" id="CHEBI:15378"/>
        <dbReference type="ChEBI" id="CHEBI:16526"/>
        <dbReference type="ChEBI" id="CHEBI:33019"/>
        <dbReference type="ChEBI" id="CHEBI:37575"/>
        <dbReference type="ChEBI" id="CHEBI:57841"/>
        <dbReference type="ChEBI" id="CHEBI:62890"/>
        <dbReference type="EC" id="2.5.1.3"/>
    </reaction>
</comment>
<dbReference type="InterPro" id="IPR022998">
    <property type="entry name" value="ThiamineP_synth_TenI"/>
</dbReference>
<dbReference type="AlphaFoldDB" id="R3WQG1"/>
<evidence type="ECO:0000256" key="10">
    <source>
        <dbReference type="RuleBase" id="RU003826"/>
    </source>
</evidence>
<dbReference type="InterPro" id="IPR013785">
    <property type="entry name" value="Aldolase_TIM"/>
</dbReference>
<dbReference type="RefSeq" id="WP_010768353.1">
    <property type="nucleotide sequence ID" value="NZ_ASWE01000003.1"/>
</dbReference>
<keyword evidence="14" id="KW-1185">Reference proteome</keyword>
<dbReference type="GO" id="GO:0009229">
    <property type="term" value="P:thiamine diphosphate biosynthetic process"/>
    <property type="evidence" value="ECO:0007669"/>
    <property type="project" value="UniProtKB-UniRule"/>
</dbReference>
<dbReference type="Proteomes" id="UP000013785">
    <property type="component" value="Unassembled WGS sequence"/>
</dbReference>
<evidence type="ECO:0000313" key="14">
    <source>
        <dbReference type="Proteomes" id="UP000013785"/>
    </source>
</evidence>
<dbReference type="FunFam" id="3.20.20.70:FF:000096">
    <property type="entry name" value="Thiamine-phosphate synthase"/>
    <property type="match status" value="1"/>
</dbReference>
<dbReference type="OrthoDB" id="9812206at2"/>
<evidence type="ECO:0000256" key="9">
    <source>
        <dbReference type="HAMAP-Rule" id="MF_00097"/>
    </source>
</evidence>
<dbReference type="GO" id="GO:0004789">
    <property type="term" value="F:thiamine-phosphate diphosphorylase activity"/>
    <property type="evidence" value="ECO:0007669"/>
    <property type="project" value="UniProtKB-UniRule"/>
</dbReference>
<dbReference type="Pfam" id="PF02581">
    <property type="entry name" value="TMP-TENI"/>
    <property type="match status" value="1"/>
</dbReference>
<comment type="catalytic activity">
    <reaction evidence="8 9 10">
        <text>2-[(2R,5Z)-2-carboxy-4-methylthiazol-5(2H)-ylidene]ethyl phosphate + 4-amino-2-methyl-5-(diphosphooxymethyl)pyrimidine + 2 H(+) = thiamine phosphate + CO2 + diphosphate</text>
        <dbReference type="Rhea" id="RHEA:47844"/>
        <dbReference type="ChEBI" id="CHEBI:15378"/>
        <dbReference type="ChEBI" id="CHEBI:16526"/>
        <dbReference type="ChEBI" id="CHEBI:33019"/>
        <dbReference type="ChEBI" id="CHEBI:37575"/>
        <dbReference type="ChEBI" id="CHEBI:57841"/>
        <dbReference type="ChEBI" id="CHEBI:62899"/>
        <dbReference type="EC" id="2.5.1.3"/>
    </reaction>
</comment>
<dbReference type="InterPro" id="IPR034291">
    <property type="entry name" value="TMP_synthase"/>
</dbReference>
<comment type="caution">
    <text evidence="13">The sequence shown here is derived from an EMBL/GenBank/DDBJ whole genome shotgun (WGS) entry which is preliminary data.</text>
</comment>
<feature type="binding site" evidence="9">
    <location>
        <position position="158"/>
    </location>
    <ligand>
        <name>4-amino-2-methyl-5-(diphosphooxymethyl)pyrimidine</name>
        <dbReference type="ChEBI" id="CHEBI:57841"/>
    </ligand>
</feature>
<feature type="binding site" evidence="9">
    <location>
        <position position="110"/>
    </location>
    <ligand>
        <name>Mg(2+)</name>
        <dbReference type="ChEBI" id="CHEBI:18420"/>
    </ligand>
</feature>
<sequence>MDQLITGRIERLKTMSKVEEMLAVYFISGTQDIVKGSLFSVLEEALKAGITCFQYREKGKGSLSNPVEIEETARTCQLLCQKYKVPFLINDDVELALKIGADGVHVGQGDQAIEEVLELFHGKIVGLSCETQEHVEIANQLSEISYYGIGPVFGTISKADAVQPIGLDKLDRYAKLAEKPVVAIGGISMKNGQEVLNTAVAGVSVISAITRAESISEAVHAFKRNK</sequence>
<keyword evidence="5 9" id="KW-0784">Thiamine biosynthesis</keyword>
<evidence type="ECO:0000256" key="2">
    <source>
        <dbReference type="ARBA" id="ARBA00022679"/>
    </source>
</evidence>
<comment type="catalytic activity">
    <reaction evidence="6 9 10">
        <text>4-methyl-5-(2-phosphooxyethyl)-thiazole + 4-amino-2-methyl-5-(diphosphooxymethyl)pyrimidine + H(+) = thiamine phosphate + diphosphate</text>
        <dbReference type="Rhea" id="RHEA:22328"/>
        <dbReference type="ChEBI" id="CHEBI:15378"/>
        <dbReference type="ChEBI" id="CHEBI:33019"/>
        <dbReference type="ChEBI" id="CHEBI:37575"/>
        <dbReference type="ChEBI" id="CHEBI:57841"/>
        <dbReference type="ChEBI" id="CHEBI:58296"/>
        <dbReference type="EC" id="2.5.1.3"/>
    </reaction>
</comment>
<dbReference type="InterPro" id="IPR036206">
    <property type="entry name" value="ThiamineP_synth_sf"/>
</dbReference>
<dbReference type="eggNOG" id="COG0352">
    <property type="taxonomic scope" value="Bacteria"/>
</dbReference>
<feature type="binding site" evidence="9">
    <location>
        <position position="90"/>
    </location>
    <ligand>
        <name>4-amino-2-methyl-5-(diphosphooxymethyl)pyrimidine</name>
        <dbReference type="ChEBI" id="CHEBI:57841"/>
    </ligand>
</feature>
<evidence type="ECO:0000313" key="13">
    <source>
        <dbReference type="EMBL" id="EOL44060.1"/>
    </source>
</evidence>
<reference evidence="13 14" key="1">
    <citation type="submission" date="2013-02" db="EMBL/GenBank/DDBJ databases">
        <title>The Genome Sequence of Enterococcus phoeniculicola BAA-412.</title>
        <authorList>
            <consortium name="The Broad Institute Genome Sequencing Platform"/>
            <consortium name="The Broad Institute Genome Sequencing Center for Infectious Disease"/>
            <person name="Earl A.M."/>
            <person name="Gilmore M.S."/>
            <person name="Lebreton F."/>
            <person name="Walker B."/>
            <person name="Young S.K."/>
            <person name="Zeng Q."/>
            <person name="Gargeya S."/>
            <person name="Fitzgerald M."/>
            <person name="Haas B."/>
            <person name="Abouelleil A."/>
            <person name="Alvarado L."/>
            <person name="Arachchi H.M."/>
            <person name="Berlin A.M."/>
            <person name="Chapman S.B."/>
            <person name="Dewar J."/>
            <person name="Goldberg J."/>
            <person name="Griggs A."/>
            <person name="Gujja S."/>
            <person name="Hansen M."/>
            <person name="Howarth C."/>
            <person name="Imamovic A."/>
            <person name="Larimer J."/>
            <person name="McCowan C."/>
            <person name="Murphy C."/>
            <person name="Neiman D."/>
            <person name="Pearson M."/>
            <person name="Priest M."/>
            <person name="Roberts A."/>
            <person name="Saif S."/>
            <person name="Shea T."/>
            <person name="Sisk P."/>
            <person name="Sykes S."/>
            <person name="Wortman J."/>
            <person name="Nusbaum C."/>
            <person name="Birren B."/>
        </authorList>
    </citation>
    <scope>NUCLEOTIDE SEQUENCE [LARGE SCALE GENOMIC DNA]</scope>
    <source>
        <strain evidence="13 14">ATCC BAA-412</strain>
    </source>
</reference>
<evidence type="ECO:0000256" key="6">
    <source>
        <dbReference type="ARBA" id="ARBA00047334"/>
    </source>
</evidence>
<keyword evidence="2 9" id="KW-0808">Transferase</keyword>
<dbReference type="PANTHER" id="PTHR20857:SF15">
    <property type="entry name" value="THIAMINE-PHOSPHATE SYNTHASE"/>
    <property type="match status" value="1"/>
</dbReference>
<feature type="binding site" evidence="9">
    <location>
        <position position="91"/>
    </location>
    <ligand>
        <name>Mg(2+)</name>
        <dbReference type="ChEBI" id="CHEBI:18420"/>
    </ligand>
</feature>
<protein>
    <recommendedName>
        <fullName evidence="9">Thiamine-phosphate synthase</fullName>
        <shortName evidence="9">TP synthase</shortName>
        <shortName evidence="9">TPS</shortName>
        <ecNumber evidence="9">2.5.1.3</ecNumber>
    </recommendedName>
    <alternativeName>
        <fullName evidence="9">Thiamine-phosphate pyrophosphorylase</fullName>
        <shortName evidence="9">TMP pyrophosphorylase</shortName>
        <shortName evidence="9">TMP-PPase</shortName>
    </alternativeName>
</protein>
<feature type="domain" description="Thiamine phosphate synthase/TenI" evidence="12">
    <location>
        <begin position="24"/>
        <end position="209"/>
    </location>
</feature>
<gene>
    <name evidence="9" type="primary">thiE</name>
    <name evidence="13" type="ORF">UC3_01690</name>
</gene>
<evidence type="ECO:0000256" key="5">
    <source>
        <dbReference type="ARBA" id="ARBA00022977"/>
    </source>
</evidence>
<dbReference type="UniPathway" id="UPA00060">
    <property type="reaction ID" value="UER00141"/>
</dbReference>